<dbReference type="PRINTS" id="PR00455">
    <property type="entry name" value="HTHTETR"/>
</dbReference>
<dbReference type="RefSeq" id="WP_097441683.1">
    <property type="nucleotide sequence ID" value="NZ_NBWU01000001.1"/>
</dbReference>
<name>A0A2A4GCL7_9FLAO</name>
<evidence type="ECO:0000313" key="7">
    <source>
        <dbReference type="Proteomes" id="UP000219559"/>
    </source>
</evidence>
<evidence type="ECO:0000313" key="6">
    <source>
        <dbReference type="EMBL" id="PCE66161.1"/>
    </source>
</evidence>
<gene>
    <name evidence="6" type="ORF">B7P33_02370</name>
</gene>
<dbReference type="SUPFAM" id="SSF46689">
    <property type="entry name" value="Homeodomain-like"/>
    <property type="match status" value="1"/>
</dbReference>
<dbReference type="Proteomes" id="UP000219559">
    <property type="component" value="Unassembled WGS sequence"/>
</dbReference>
<dbReference type="SUPFAM" id="SSF48498">
    <property type="entry name" value="Tetracyclin repressor-like, C-terminal domain"/>
    <property type="match status" value="1"/>
</dbReference>
<evidence type="ECO:0000256" key="3">
    <source>
        <dbReference type="ARBA" id="ARBA00023163"/>
    </source>
</evidence>
<dbReference type="Gene3D" id="1.10.357.10">
    <property type="entry name" value="Tetracycline Repressor, domain 2"/>
    <property type="match status" value="1"/>
</dbReference>
<keyword evidence="2 4" id="KW-0238">DNA-binding</keyword>
<dbReference type="EMBL" id="NBWU01000001">
    <property type="protein sequence ID" value="PCE66161.1"/>
    <property type="molecule type" value="Genomic_DNA"/>
</dbReference>
<proteinExistence type="predicted"/>
<dbReference type="GO" id="GO:0003677">
    <property type="term" value="F:DNA binding"/>
    <property type="evidence" value="ECO:0007669"/>
    <property type="project" value="UniProtKB-UniRule"/>
</dbReference>
<dbReference type="PANTHER" id="PTHR47506:SF1">
    <property type="entry name" value="HTH-TYPE TRANSCRIPTIONAL REGULATOR YJDC"/>
    <property type="match status" value="1"/>
</dbReference>
<accession>A0A2A4GCL7</accession>
<dbReference type="Pfam" id="PF00440">
    <property type="entry name" value="TetR_N"/>
    <property type="match status" value="1"/>
</dbReference>
<dbReference type="InterPro" id="IPR009057">
    <property type="entry name" value="Homeodomain-like_sf"/>
</dbReference>
<feature type="DNA-binding region" description="H-T-H motif" evidence="4">
    <location>
        <begin position="27"/>
        <end position="46"/>
    </location>
</feature>
<comment type="caution">
    <text evidence="6">The sequence shown here is derived from an EMBL/GenBank/DDBJ whole genome shotgun (WGS) entry which is preliminary data.</text>
</comment>
<evidence type="ECO:0000256" key="2">
    <source>
        <dbReference type="ARBA" id="ARBA00023125"/>
    </source>
</evidence>
<dbReference type="PROSITE" id="PS50977">
    <property type="entry name" value="HTH_TETR_2"/>
    <property type="match status" value="1"/>
</dbReference>
<sequence>MNKKYNREDILVAGIQLIRERGYANTGIQDILSYCGIPKGSFYNFFASKEAFALEAIDFFKDKMGHILADIDAEALTPPEKIKKFALTANTLYCSSGRKNSFLLSLANEVSEDNPAFSAPISDCFEGFKGFLQKWIREGQEQGYLISALPDKEMASLLLDSYHGAVIRMRYELKPDAIVAYCEKTLQTFTT</sequence>
<dbReference type="AlphaFoldDB" id="A0A2A4GCL7"/>
<evidence type="ECO:0000259" key="5">
    <source>
        <dbReference type="PROSITE" id="PS50977"/>
    </source>
</evidence>
<evidence type="ECO:0000256" key="1">
    <source>
        <dbReference type="ARBA" id="ARBA00023015"/>
    </source>
</evidence>
<organism evidence="6 7">
    <name type="scientific">Sediminicola luteus</name>
    <dbReference type="NCBI Taxonomy" id="319238"/>
    <lineage>
        <taxon>Bacteria</taxon>
        <taxon>Pseudomonadati</taxon>
        <taxon>Bacteroidota</taxon>
        <taxon>Flavobacteriia</taxon>
        <taxon>Flavobacteriales</taxon>
        <taxon>Flavobacteriaceae</taxon>
        <taxon>Sediminicola</taxon>
    </lineage>
</organism>
<dbReference type="OrthoDB" id="9787680at2"/>
<dbReference type="PANTHER" id="PTHR47506">
    <property type="entry name" value="TRANSCRIPTIONAL REGULATORY PROTEIN"/>
    <property type="match status" value="1"/>
</dbReference>
<evidence type="ECO:0000256" key="4">
    <source>
        <dbReference type="PROSITE-ProRule" id="PRU00335"/>
    </source>
</evidence>
<reference evidence="6 7" key="1">
    <citation type="submission" date="2017-04" db="EMBL/GenBank/DDBJ databases">
        <title>A new member of the family Flavobacteriaceae isolated from ascidians.</title>
        <authorList>
            <person name="Chen L."/>
        </authorList>
    </citation>
    <scope>NUCLEOTIDE SEQUENCE [LARGE SCALE GENOMIC DNA]</scope>
    <source>
        <strain evidence="6 7">HQA918</strain>
    </source>
</reference>
<feature type="domain" description="HTH tetR-type" evidence="5">
    <location>
        <begin position="4"/>
        <end position="64"/>
    </location>
</feature>
<keyword evidence="3" id="KW-0804">Transcription</keyword>
<keyword evidence="1" id="KW-0805">Transcription regulation</keyword>
<protein>
    <recommendedName>
        <fullName evidence="5">HTH tetR-type domain-containing protein</fullName>
    </recommendedName>
</protein>
<keyword evidence="7" id="KW-1185">Reference proteome</keyword>
<dbReference type="InterPro" id="IPR036271">
    <property type="entry name" value="Tet_transcr_reg_TetR-rel_C_sf"/>
</dbReference>
<dbReference type="InterPro" id="IPR001647">
    <property type="entry name" value="HTH_TetR"/>
</dbReference>